<keyword evidence="5" id="KW-0808">Transferase</keyword>
<accession>A0A1H9R8P3</accession>
<dbReference type="PANTHER" id="PTHR30175:SF3">
    <property type="entry name" value="PTS SYSTEM N-ACETYLMURAMIC ACID-SPECIFIC EIIBC COMPONENT"/>
    <property type="match status" value="1"/>
</dbReference>
<feature type="transmembrane region" description="Helical" evidence="12">
    <location>
        <begin position="188"/>
        <end position="211"/>
    </location>
</feature>
<evidence type="ECO:0000256" key="12">
    <source>
        <dbReference type="SAM" id="Phobius"/>
    </source>
</evidence>
<keyword evidence="10 12" id="KW-0472">Membrane</keyword>
<dbReference type="Pfam" id="PF00367">
    <property type="entry name" value="PTS_EIIB"/>
    <property type="match status" value="1"/>
</dbReference>
<dbReference type="FunFam" id="3.30.1360.60:FF:000001">
    <property type="entry name" value="PTS system glucose-specific IIBC component PtsG"/>
    <property type="match status" value="1"/>
</dbReference>
<evidence type="ECO:0000313" key="18">
    <source>
        <dbReference type="Proteomes" id="UP000199135"/>
    </source>
</evidence>
<dbReference type="InterPro" id="IPR003352">
    <property type="entry name" value="PTS_EIIC"/>
</dbReference>
<dbReference type="EMBL" id="FOGP01000009">
    <property type="protein sequence ID" value="SER69102.1"/>
    <property type="molecule type" value="Genomic_DNA"/>
</dbReference>
<keyword evidence="18" id="KW-1185">Reference proteome</keyword>
<dbReference type="SUPFAM" id="SSF55604">
    <property type="entry name" value="Glucose permease domain IIB"/>
    <property type="match status" value="1"/>
</dbReference>
<evidence type="ECO:0000259" key="13">
    <source>
        <dbReference type="PROSITE" id="PS51098"/>
    </source>
</evidence>
<feature type="transmembrane region" description="Helical" evidence="12">
    <location>
        <begin position="282"/>
        <end position="310"/>
    </location>
</feature>
<dbReference type="CDD" id="cd00212">
    <property type="entry name" value="PTS_IIB_glc"/>
    <property type="match status" value="1"/>
</dbReference>
<keyword evidence="9 12" id="KW-1133">Transmembrane helix</keyword>
<reference evidence="17 18" key="1">
    <citation type="submission" date="2016-10" db="EMBL/GenBank/DDBJ databases">
        <authorList>
            <person name="Varghese N."/>
            <person name="Submissions S."/>
        </authorList>
    </citation>
    <scope>NUCLEOTIDE SEQUENCE [LARGE SCALE GENOMIC DNA]</scope>
    <source>
        <strain evidence="17">KHGC19</strain>
        <strain evidence="15 18">WCP15</strain>
    </source>
</reference>
<dbReference type="Gene3D" id="3.30.1360.60">
    <property type="entry name" value="Glucose permease domain IIB"/>
    <property type="match status" value="1"/>
</dbReference>
<evidence type="ECO:0000256" key="1">
    <source>
        <dbReference type="ARBA" id="ARBA00004651"/>
    </source>
</evidence>
<evidence type="ECO:0000313" key="16">
    <source>
        <dbReference type="EMBL" id="SER69102.1"/>
    </source>
</evidence>
<dbReference type="GO" id="GO:0009401">
    <property type="term" value="P:phosphoenolpyruvate-dependent sugar phosphotransferase system"/>
    <property type="evidence" value="ECO:0007669"/>
    <property type="project" value="UniProtKB-KW"/>
</dbReference>
<dbReference type="InterPro" id="IPR018113">
    <property type="entry name" value="PTrfase_EIIB_Cys"/>
</dbReference>
<feature type="transmembrane region" description="Helical" evidence="12">
    <location>
        <begin position="317"/>
        <end position="340"/>
    </location>
</feature>
<dbReference type="Pfam" id="PF02378">
    <property type="entry name" value="PTS_EIIC"/>
    <property type="match status" value="1"/>
</dbReference>
<feature type="transmembrane region" description="Helical" evidence="12">
    <location>
        <begin position="360"/>
        <end position="380"/>
    </location>
</feature>
<feature type="domain" description="PTS EIIB type-1" evidence="13">
    <location>
        <begin position="6"/>
        <end position="89"/>
    </location>
</feature>
<proteinExistence type="predicted"/>
<evidence type="ECO:0000256" key="8">
    <source>
        <dbReference type="ARBA" id="ARBA00022777"/>
    </source>
</evidence>
<keyword evidence="3" id="KW-1003">Cell membrane</keyword>
<evidence type="ECO:0000256" key="3">
    <source>
        <dbReference type="ARBA" id="ARBA00022475"/>
    </source>
</evidence>
<evidence type="ECO:0000256" key="10">
    <source>
        <dbReference type="ARBA" id="ARBA00023136"/>
    </source>
</evidence>
<evidence type="ECO:0000256" key="11">
    <source>
        <dbReference type="PROSITE-ProRule" id="PRU00421"/>
    </source>
</evidence>
<keyword evidence="6" id="KW-0598">Phosphotransferase system</keyword>
<feature type="active site" description="Phosphocysteine intermediate; for EIIB activity" evidence="11">
    <location>
        <position position="28"/>
    </location>
</feature>
<dbReference type="PROSITE" id="PS01035">
    <property type="entry name" value="PTS_EIIB_TYPE_1_CYS"/>
    <property type="match status" value="1"/>
</dbReference>
<feature type="domain" description="PTS EIIC type-1" evidence="14">
    <location>
        <begin position="118"/>
        <end position="493"/>
    </location>
</feature>
<dbReference type="RefSeq" id="WP_078687063.1">
    <property type="nucleotide sequence ID" value="NZ_FNWT01000002.1"/>
</dbReference>
<gene>
    <name evidence="16" type="ORF">SAMN05216446_1738</name>
    <name evidence="15" type="ORF">SAMN05216447_102182</name>
</gene>
<evidence type="ECO:0000259" key="14">
    <source>
        <dbReference type="PROSITE" id="PS51103"/>
    </source>
</evidence>
<dbReference type="EMBL" id="FNWT01000002">
    <property type="protein sequence ID" value="SEH43938.1"/>
    <property type="molecule type" value="Genomic_DNA"/>
</dbReference>
<dbReference type="InterPro" id="IPR036878">
    <property type="entry name" value="Glu_permease_IIB"/>
</dbReference>
<dbReference type="PANTHER" id="PTHR30175">
    <property type="entry name" value="PHOSPHOTRANSFERASE SYSTEM TRANSPORT PROTEIN"/>
    <property type="match status" value="1"/>
</dbReference>
<keyword evidence="7 12" id="KW-0812">Transmembrane</keyword>
<keyword evidence="2" id="KW-0813">Transport</keyword>
<feature type="transmembrane region" description="Helical" evidence="12">
    <location>
        <begin position="462"/>
        <end position="481"/>
    </location>
</feature>
<feature type="transmembrane region" description="Helical" evidence="12">
    <location>
        <begin position="156"/>
        <end position="176"/>
    </location>
</feature>
<feature type="transmembrane region" description="Helical" evidence="12">
    <location>
        <begin position="217"/>
        <end position="236"/>
    </location>
</feature>
<name>A0A1H9R8P3_9ACTN</name>
<evidence type="ECO:0000256" key="4">
    <source>
        <dbReference type="ARBA" id="ARBA00022597"/>
    </source>
</evidence>
<dbReference type="InterPro" id="IPR001996">
    <property type="entry name" value="PTS_IIB_1"/>
</dbReference>
<feature type="transmembrane region" description="Helical" evidence="12">
    <location>
        <begin position="243"/>
        <end position="262"/>
    </location>
</feature>
<dbReference type="Proteomes" id="UP000199128">
    <property type="component" value="Unassembled WGS sequence"/>
</dbReference>
<comment type="subcellular location">
    <subcellularLocation>
        <location evidence="1">Cell membrane</location>
        <topology evidence="1">Multi-pass membrane protein</topology>
    </subcellularLocation>
</comment>
<evidence type="ECO:0000256" key="5">
    <source>
        <dbReference type="ARBA" id="ARBA00022679"/>
    </source>
</evidence>
<evidence type="ECO:0000313" key="15">
    <source>
        <dbReference type="EMBL" id="SEH43938.1"/>
    </source>
</evidence>
<dbReference type="GO" id="GO:0005886">
    <property type="term" value="C:plasma membrane"/>
    <property type="evidence" value="ECO:0007669"/>
    <property type="project" value="UniProtKB-SubCell"/>
</dbReference>
<reference evidence="16" key="2">
    <citation type="submission" date="2016-10" db="EMBL/GenBank/DDBJ databases">
        <authorList>
            <person name="de Groot N.N."/>
        </authorList>
    </citation>
    <scope>NUCLEOTIDE SEQUENCE [LARGE SCALE GENOMIC DNA]</scope>
    <source>
        <strain evidence="16">KHGC19</strain>
    </source>
</reference>
<keyword evidence="4" id="KW-0762">Sugar transport</keyword>
<evidence type="ECO:0000313" key="17">
    <source>
        <dbReference type="Proteomes" id="UP000199128"/>
    </source>
</evidence>
<evidence type="ECO:0000256" key="2">
    <source>
        <dbReference type="ARBA" id="ARBA00022448"/>
    </source>
</evidence>
<dbReference type="PROSITE" id="PS51103">
    <property type="entry name" value="PTS_EIIC_TYPE_1"/>
    <property type="match status" value="1"/>
</dbReference>
<organism evidence="16 17">
    <name type="scientific">Parafannyhessea umbonata</name>
    <dbReference type="NCBI Taxonomy" id="604330"/>
    <lineage>
        <taxon>Bacteria</taxon>
        <taxon>Bacillati</taxon>
        <taxon>Actinomycetota</taxon>
        <taxon>Coriobacteriia</taxon>
        <taxon>Coriobacteriales</taxon>
        <taxon>Atopobiaceae</taxon>
        <taxon>Parafannyhessea</taxon>
    </lineage>
</organism>
<dbReference type="AlphaFoldDB" id="A0A1H9R8P3"/>
<dbReference type="GO" id="GO:0008982">
    <property type="term" value="F:protein-N(PI)-phosphohistidine-sugar phosphotransferase activity"/>
    <property type="evidence" value="ECO:0007669"/>
    <property type="project" value="InterPro"/>
</dbReference>
<evidence type="ECO:0000256" key="9">
    <source>
        <dbReference type="ARBA" id="ARBA00022989"/>
    </source>
</evidence>
<protein>
    <submittedName>
        <fullName evidence="16">PTS system IIB component, Glc family /PTS system IIC component, Glc family</fullName>
    </submittedName>
</protein>
<keyword evidence="8" id="KW-0418">Kinase</keyword>
<evidence type="ECO:0000256" key="6">
    <source>
        <dbReference type="ARBA" id="ARBA00022683"/>
    </source>
</evidence>
<dbReference type="InterPro" id="IPR013013">
    <property type="entry name" value="PTS_EIIC_1"/>
</dbReference>
<dbReference type="Proteomes" id="UP000199135">
    <property type="component" value="Unassembled WGS sequence"/>
</dbReference>
<dbReference type="PROSITE" id="PS51098">
    <property type="entry name" value="PTS_EIIB_TYPE_1"/>
    <property type="match status" value="1"/>
</dbReference>
<feature type="transmembrane region" description="Helical" evidence="12">
    <location>
        <begin position="431"/>
        <end position="455"/>
    </location>
</feature>
<dbReference type="GO" id="GO:0090588">
    <property type="term" value="F:protein-phosphocysteine-N-acetylmuramate phosphotransferase system transporter activity"/>
    <property type="evidence" value="ECO:0007669"/>
    <property type="project" value="TreeGrafter"/>
</dbReference>
<sequence>MGKDFAATARDVLAAMGGADNVCSNMACMTRLRIKVADATKVDQDALKAVDGVMAVVEDGDRFEVVFGPGTVNKVLDEFAKLTGIKPGDASDDVRQAAADNKAVQKAKHDKPVQRFLKKIGNIFVPLLPGIIAAGLINGLSNVINVTTADAFAGVWWYQCIRTMGWALFLYLPLLVGMNSCKEFGGSGVLGAMAGALSIANASMPLMAVSATDATPLVQLPVALPVPAFANGAIAVSMSTTYNAAAGGLLGALICGAFFAFLEKRLHKVMPSTLDTFFTPLLTVGVGSVVAVIALQPLGAFLTQGIFFVLQFFYDTLGVFGAYLLSSTFLPLVSVGLHQALTPIHAMLNDPAGPTQGVNYLLPILMMAGGGQVGAGLALLVKTKNARVKTFLRDSIPVGILGVGEPLMYAVTLPLGKPFVTACLGSGVGGVLAWLFHLGTVSQGVSGLFGLLIVVPGTQVQYVIAMLAAYAAGFAFTYFFGVDEDRISDVFGE</sequence>
<feature type="transmembrane region" description="Helical" evidence="12">
    <location>
        <begin position="392"/>
        <end position="411"/>
    </location>
</feature>
<dbReference type="InterPro" id="IPR050558">
    <property type="entry name" value="PTS_Sugar-Specific_Components"/>
</dbReference>
<dbReference type="GO" id="GO:0016301">
    <property type="term" value="F:kinase activity"/>
    <property type="evidence" value="ECO:0007669"/>
    <property type="project" value="UniProtKB-KW"/>
</dbReference>
<feature type="transmembrane region" description="Helical" evidence="12">
    <location>
        <begin position="123"/>
        <end position="144"/>
    </location>
</feature>
<evidence type="ECO:0000256" key="7">
    <source>
        <dbReference type="ARBA" id="ARBA00022692"/>
    </source>
</evidence>